<dbReference type="Gene3D" id="3.30.40.10">
    <property type="entry name" value="Zinc/RING finger domain, C3HC4 (zinc finger)"/>
    <property type="match status" value="1"/>
</dbReference>
<accession>A0AAN7U575</accession>
<feature type="compositionally biased region" description="Basic and acidic residues" evidence="15">
    <location>
        <begin position="905"/>
        <end position="916"/>
    </location>
</feature>
<dbReference type="InterPro" id="IPR013083">
    <property type="entry name" value="Znf_RING/FYVE/PHD"/>
</dbReference>
<feature type="region of interest" description="Disordered" evidence="15">
    <location>
        <begin position="890"/>
        <end position="916"/>
    </location>
</feature>
<dbReference type="SUPFAM" id="SSF57850">
    <property type="entry name" value="RING/U-box"/>
    <property type="match status" value="2"/>
</dbReference>
<comment type="catalytic activity">
    <reaction evidence="1">
        <text>[E2 ubiquitin-conjugating enzyme]-S-ubiquitinyl-L-cysteine + [acceptor protein]-L-lysine = [E2 ubiquitin-conjugating enzyme]-L-cysteine + [acceptor protein]-N(6)-ubiquitinyl-L-lysine.</text>
        <dbReference type="EC" id="2.3.2.31"/>
    </reaction>
</comment>
<keyword evidence="5" id="KW-0808">Transferase</keyword>
<comment type="caution">
    <text evidence="18">The sequence shown here is derived from an EMBL/GenBank/DDBJ whole genome shotgun (WGS) entry which is preliminary data.</text>
</comment>
<evidence type="ECO:0000256" key="14">
    <source>
        <dbReference type="PROSITE-ProRule" id="PRU00175"/>
    </source>
</evidence>
<dbReference type="PROSITE" id="PS00518">
    <property type="entry name" value="ZF_RING_1"/>
    <property type="match status" value="1"/>
</dbReference>
<gene>
    <name evidence="18" type="ORF">RB653_001519</name>
</gene>
<comment type="pathway">
    <text evidence="3">Protein modification; protein ubiquitination.</text>
</comment>
<feature type="domain" description="RING-type" evidence="16">
    <location>
        <begin position="442"/>
        <end position="493"/>
    </location>
</feature>
<dbReference type="GO" id="GO:0061630">
    <property type="term" value="F:ubiquitin protein ligase activity"/>
    <property type="evidence" value="ECO:0007669"/>
    <property type="project" value="UniProtKB-EC"/>
</dbReference>
<protein>
    <recommendedName>
        <fullName evidence="4">RBR-type E3 ubiquitin transferase</fullName>
        <ecNumber evidence="4">2.3.2.31</ecNumber>
    </recommendedName>
</protein>
<keyword evidence="10" id="KW-0833">Ubl conjugation pathway</keyword>
<dbReference type="InterPro" id="IPR017907">
    <property type="entry name" value="Znf_RING_CS"/>
</dbReference>
<feature type="compositionally biased region" description="Low complexity" evidence="15">
    <location>
        <begin position="893"/>
        <end position="904"/>
    </location>
</feature>
<dbReference type="CDD" id="cd20336">
    <property type="entry name" value="Rcat_RBR"/>
    <property type="match status" value="1"/>
</dbReference>
<dbReference type="InterPro" id="IPR001841">
    <property type="entry name" value="Znf_RING"/>
</dbReference>
<evidence type="ECO:0000256" key="1">
    <source>
        <dbReference type="ARBA" id="ARBA00001798"/>
    </source>
</evidence>
<sequence length="1156" mass="135205">MKNSNKKNEEELYVSVENPDNRKRFTIFYEKNELEKESCVLIIQDTLSFFGFLGLLINKFKLDSSLKSYIRVFTDEGCRIKSLKKTFNNQIIKFKISTLSDEDPEDEKTNKLLTKSQEYAQELLEKSDFLKKSQINFLQLFNHTEENHNLFYNNVIKKLITHTTSPPFFTQNNNKNNNNNNKPSTQSTIEPLNKIKTYLIIGESYPYCCKLLISEINNSSRIWVYFMEEIQNPQNKEFKIDILIENDDYNDSKGEMKLSNKSKEILNLIKDKENVLDIVNYLENYYKSNFIDSSDNDDDDDDDYDDDENNNNKNKNKNKNNKFQINKFGPISTNLFKDFKKCKTVTKNKLLDECYTSISKVSTYYDIPISLSRKLLFQNQWKLKQIIGTAKDKEKNLLNIKSFSCTHRVKDISLFKFNSITTTITPTTTTTIENSSPILIECSICCCEYSSQSSSEQMIELLCGHRFCKECMISYFRVSIQDGNGAMNQIKCPQSQCLNNCIDEVTIEITLNQDNNIYSKRNLKNFIKDITYSRPNTFQCPEIDCNRLLLLDNNNNRINCYSPYVQCNDEHIFCLYCKQPGLHWPMPCNKNVNLGNELLSYEWIIRNTIICDKCKYPIEKNGGCNHLTCSRCGYQFCYICGKDYWIHNHNKCSRSNGVLNFLKVFTNGTNNFDIKMLDSFLAHGKSNDGGDPIVSHIYNSFITTITDGSFANKDYLKYLQNLVFYLNSLLNSRIGSLEEASNLFSTQKLLKRILSPISNSNEIKLFPIIKSFYNQLYNNNNNSNSNDDGNNNRLVNSLLVTICLNGSKKSLFKLFVNSQFNQFKEEIVFKLNKTIISKDQIEYDSKKIRLYNLYGGQIKNSNEILNNEIIFITSSIYEVFIEDPQLPTEIEQENQQQQQQQQQQRNEETLSPKKEKRKNDIFKLKEMIQSKLEIKQDIDHLKNHYQDENQQEYTIEEIFNQFYIVKNSSLLNINNDNNNNNSSSSYENNNDNIDMNKIVISSDNSSKNENENENESLDVEDKDKEDHNEEEEGEDYDESEKKIYLKIESEEEIREKREKQIELAWNVIESFNVVDEALLDFDTVLNELVNNNTTDLESATKVISLKLRHFFIYDQYDYDSMGESFRSPNKNEYYDHDEDLALSKIYKKSVSKFKGY</sequence>
<organism evidence="18 19">
    <name type="scientific">Dictyostelium firmibasis</name>
    <dbReference type="NCBI Taxonomy" id="79012"/>
    <lineage>
        <taxon>Eukaryota</taxon>
        <taxon>Amoebozoa</taxon>
        <taxon>Evosea</taxon>
        <taxon>Eumycetozoa</taxon>
        <taxon>Dictyostelia</taxon>
        <taxon>Dictyosteliales</taxon>
        <taxon>Dictyosteliaceae</taxon>
        <taxon>Dictyostelium</taxon>
    </lineage>
</organism>
<dbReference type="GO" id="GO:0008270">
    <property type="term" value="F:zinc ion binding"/>
    <property type="evidence" value="ECO:0007669"/>
    <property type="project" value="UniProtKB-KW"/>
</dbReference>
<dbReference type="InterPro" id="IPR031127">
    <property type="entry name" value="E3_UB_ligase_RBR"/>
</dbReference>
<dbReference type="GO" id="GO:0031090">
    <property type="term" value="C:organelle membrane"/>
    <property type="evidence" value="ECO:0007669"/>
    <property type="project" value="UniProtKB-ARBA"/>
</dbReference>
<evidence type="ECO:0000256" key="11">
    <source>
        <dbReference type="ARBA" id="ARBA00022833"/>
    </source>
</evidence>
<evidence type="ECO:0000256" key="12">
    <source>
        <dbReference type="ARBA" id="ARBA00022989"/>
    </source>
</evidence>
<evidence type="ECO:0000256" key="9">
    <source>
        <dbReference type="ARBA" id="ARBA00022771"/>
    </source>
</evidence>
<feature type="region of interest" description="Disordered" evidence="15">
    <location>
        <begin position="167"/>
        <end position="188"/>
    </location>
</feature>
<dbReference type="PROSITE" id="PS50089">
    <property type="entry name" value="ZF_RING_2"/>
    <property type="match status" value="1"/>
</dbReference>
<dbReference type="EMBL" id="JAVFKY010000002">
    <property type="protein sequence ID" value="KAK5581486.1"/>
    <property type="molecule type" value="Genomic_DNA"/>
</dbReference>
<keyword evidence="11" id="KW-0862">Zinc</keyword>
<comment type="subcellular location">
    <subcellularLocation>
        <location evidence="2">Membrane</location>
        <topology evidence="2">Single-pass membrane protein</topology>
    </subcellularLocation>
</comment>
<dbReference type="Proteomes" id="UP001344447">
    <property type="component" value="Unassembled WGS sequence"/>
</dbReference>
<evidence type="ECO:0000256" key="3">
    <source>
        <dbReference type="ARBA" id="ARBA00004906"/>
    </source>
</evidence>
<keyword evidence="12" id="KW-1133">Transmembrane helix</keyword>
<keyword evidence="9 14" id="KW-0863">Zinc-finger</keyword>
<dbReference type="FunFam" id="3.30.40.10:FF:000051">
    <property type="entry name" value="RBR-type E3 ubiquitin transferase"/>
    <property type="match status" value="1"/>
</dbReference>
<dbReference type="Pfam" id="PF22191">
    <property type="entry name" value="IBR_1"/>
    <property type="match status" value="1"/>
</dbReference>
<feature type="region of interest" description="Disordered" evidence="15">
    <location>
        <begin position="1002"/>
        <end position="1039"/>
    </location>
</feature>
<dbReference type="Gene3D" id="1.20.120.1750">
    <property type="match status" value="1"/>
</dbReference>
<evidence type="ECO:0000256" key="4">
    <source>
        <dbReference type="ARBA" id="ARBA00012251"/>
    </source>
</evidence>
<evidence type="ECO:0000256" key="8">
    <source>
        <dbReference type="ARBA" id="ARBA00022737"/>
    </source>
</evidence>
<feature type="region of interest" description="Disordered" evidence="15">
    <location>
        <begin position="293"/>
        <end position="323"/>
    </location>
</feature>
<evidence type="ECO:0000313" key="18">
    <source>
        <dbReference type="EMBL" id="KAK5581486.1"/>
    </source>
</evidence>
<evidence type="ECO:0000256" key="2">
    <source>
        <dbReference type="ARBA" id="ARBA00004167"/>
    </source>
</evidence>
<keyword evidence="7" id="KW-0479">Metal-binding</keyword>
<dbReference type="PROSITE" id="PS51873">
    <property type="entry name" value="TRIAD"/>
    <property type="match status" value="1"/>
</dbReference>
<evidence type="ECO:0000256" key="5">
    <source>
        <dbReference type="ARBA" id="ARBA00022679"/>
    </source>
</evidence>
<proteinExistence type="predicted"/>
<evidence type="ECO:0000259" key="17">
    <source>
        <dbReference type="PROSITE" id="PS51873"/>
    </source>
</evidence>
<reference evidence="18 19" key="1">
    <citation type="submission" date="2023-11" db="EMBL/GenBank/DDBJ databases">
        <title>Dfirmibasis_genome.</title>
        <authorList>
            <person name="Edelbroek B."/>
            <person name="Kjellin J."/>
            <person name="Jerlstrom-Hultqvist J."/>
            <person name="Soderbom F."/>
        </authorList>
    </citation>
    <scope>NUCLEOTIDE SEQUENCE [LARGE SCALE GENOMIC DNA]</scope>
    <source>
        <strain evidence="18 19">TNS-C-14</strain>
    </source>
</reference>
<dbReference type="PANTHER" id="PTHR11685">
    <property type="entry name" value="RBR FAMILY RING FINGER AND IBR DOMAIN-CONTAINING"/>
    <property type="match status" value="1"/>
</dbReference>
<dbReference type="GO" id="GO:0016567">
    <property type="term" value="P:protein ubiquitination"/>
    <property type="evidence" value="ECO:0007669"/>
    <property type="project" value="InterPro"/>
</dbReference>
<evidence type="ECO:0000256" key="13">
    <source>
        <dbReference type="ARBA" id="ARBA00023136"/>
    </source>
</evidence>
<dbReference type="SMART" id="SM00184">
    <property type="entry name" value="RING"/>
    <property type="match status" value="2"/>
</dbReference>
<dbReference type="CDD" id="cd20335">
    <property type="entry name" value="BRcat_RBR"/>
    <property type="match status" value="1"/>
</dbReference>
<feature type="compositionally biased region" description="Low complexity" evidence="15">
    <location>
        <begin position="172"/>
        <end position="182"/>
    </location>
</feature>
<evidence type="ECO:0000256" key="7">
    <source>
        <dbReference type="ARBA" id="ARBA00022723"/>
    </source>
</evidence>
<keyword evidence="6" id="KW-0812">Transmembrane</keyword>
<evidence type="ECO:0000259" key="16">
    <source>
        <dbReference type="PROSITE" id="PS50089"/>
    </source>
</evidence>
<keyword evidence="13" id="KW-0472">Membrane</keyword>
<evidence type="ECO:0000256" key="6">
    <source>
        <dbReference type="ARBA" id="ARBA00022692"/>
    </source>
</evidence>
<name>A0AAN7U575_9MYCE</name>
<feature type="compositionally biased region" description="Acidic residues" evidence="15">
    <location>
        <begin position="294"/>
        <end position="309"/>
    </location>
</feature>
<evidence type="ECO:0000313" key="19">
    <source>
        <dbReference type="Proteomes" id="UP001344447"/>
    </source>
</evidence>
<evidence type="ECO:0000256" key="15">
    <source>
        <dbReference type="SAM" id="MobiDB-lite"/>
    </source>
</evidence>
<feature type="domain" description="RING-type" evidence="17">
    <location>
        <begin position="438"/>
        <end position="656"/>
    </location>
</feature>
<dbReference type="InterPro" id="IPR044066">
    <property type="entry name" value="TRIAD_supradom"/>
</dbReference>
<evidence type="ECO:0000256" key="10">
    <source>
        <dbReference type="ARBA" id="ARBA00022786"/>
    </source>
</evidence>
<keyword evidence="19" id="KW-1185">Reference proteome</keyword>
<dbReference type="EC" id="2.3.2.31" evidence="4"/>
<dbReference type="GO" id="GO:0005737">
    <property type="term" value="C:cytoplasm"/>
    <property type="evidence" value="ECO:0007669"/>
    <property type="project" value="UniProtKB-ARBA"/>
</dbReference>
<keyword evidence="8" id="KW-0677">Repeat</keyword>
<dbReference type="AlphaFoldDB" id="A0AAN7U575"/>
<feature type="compositionally biased region" description="Acidic residues" evidence="15">
    <location>
        <begin position="1028"/>
        <end position="1038"/>
    </location>
</feature>